<dbReference type="AlphaFoldDB" id="A0A1C3VDG8"/>
<keyword evidence="2" id="KW-0808">Transferase</keyword>
<sequence length="250" mass="27870">MSIFETAMRATGSVLANRFPGYSFAFASGSIIRGEGRKGSDIDLVVVFDQLETAWRETFIEGDFPFEVFVHDPETLSWFFESDIARGYPVIIHMVATGQVLGPDLDKGEVWKDYAVSILHASPPELRGDRLNALKYQITDLLDDLHGQRAAPEVGAIAAQLYQPLADLMLLGRGKWSGRGKWIPRLLREMDRNLADSFDDAFGRALAGEVEVLCNLTHRELDRHGGPFFAGDKRMASQQARRKSLVDLGK</sequence>
<dbReference type="GO" id="GO:0016779">
    <property type="term" value="F:nucleotidyltransferase activity"/>
    <property type="evidence" value="ECO:0007669"/>
    <property type="project" value="InterPro"/>
</dbReference>
<organism evidence="2 3">
    <name type="scientific">Rhizobium hainanense</name>
    <dbReference type="NCBI Taxonomy" id="52131"/>
    <lineage>
        <taxon>Bacteria</taxon>
        <taxon>Pseudomonadati</taxon>
        <taxon>Pseudomonadota</taxon>
        <taxon>Alphaproteobacteria</taxon>
        <taxon>Hyphomicrobiales</taxon>
        <taxon>Rhizobiaceae</taxon>
        <taxon>Rhizobium/Agrobacterium group</taxon>
        <taxon>Rhizobium</taxon>
    </lineage>
</organism>
<keyword evidence="3" id="KW-1185">Reference proteome</keyword>
<dbReference type="EMBL" id="FMAC01000005">
    <property type="protein sequence ID" value="SCB25574.1"/>
    <property type="molecule type" value="Genomic_DNA"/>
</dbReference>
<dbReference type="STRING" id="52131.GA0061100_105334"/>
<dbReference type="SUPFAM" id="SSF81301">
    <property type="entry name" value="Nucleotidyltransferase"/>
    <property type="match status" value="1"/>
</dbReference>
<evidence type="ECO:0000259" key="1">
    <source>
        <dbReference type="Pfam" id="PF01909"/>
    </source>
</evidence>
<proteinExistence type="predicted"/>
<evidence type="ECO:0000313" key="2">
    <source>
        <dbReference type="EMBL" id="SCB25574.1"/>
    </source>
</evidence>
<dbReference type="OrthoDB" id="43980at2"/>
<dbReference type="Gene3D" id="3.30.460.10">
    <property type="entry name" value="Beta Polymerase, domain 2"/>
    <property type="match status" value="1"/>
</dbReference>
<dbReference type="CDD" id="cd05403">
    <property type="entry name" value="NT_KNTase_like"/>
    <property type="match status" value="1"/>
</dbReference>
<reference evidence="3" key="1">
    <citation type="submission" date="2016-08" db="EMBL/GenBank/DDBJ databases">
        <authorList>
            <person name="Varghese N."/>
            <person name="Submissions Spin"/>
        </authorList>
    </citation>
    <scope>NUCLEOTIDE SEQUENCE [LARGE SCALE GENOMIC DNA]</scope>
    <source>
        <strain evidence="3">CCBAU 57015</strain>
    </source>
</reference>
<gene>
    <name evidence="2" type="ORF">GA0061100_105334</name>
</gene>
<dbReference type="InterPro" id="IPR002934">
    <property type="entry name" value="Polymerase_NTP_transf_dom"/>
</dbReference>
<protein>
    <submittedName>
        <fullName evidence="2">Nucleotidyltransferase domain-containing protein</fullName>
    </submittedName>
</protein>
<dbReference type="Pfam" id="PF01909">
    <property type="entry name" value="NTP_transf_2"/>
    <property type="match status" value="1"/>
</dbReference>
<name>A0A1C3VDG8_9HYPH</name>
<dbReference type="Proteomes" id="UP000186228">
    <property type="component" value="Unassembled WGS sequence"/>
</dbReference>
<feature type="domain" description="Polymerase nucleotidyl transferase" evidence="1">
    <location>
        <begin position="25"/>
        <end position="52"/>
    </location>
</feature>
<accession>A0A1C3VDG8</accession>
<dbReference type="InterPro" id="IPR043519">
    <property type="entry name" value="NT_sf"/>
</dbReference>
<evidence type="ECO:0000313" key="3">
    <source>
        <dbReference type="Proteomes" id="UP000186228"/>
    </source>
</evidence>